<dbReference type="InterPro" id="IPR032677">
    <property type="entry name" value="GTP_cyclohydro_II"/>
</dbReference>
<dbReference type="InterPro" id="IPR000926">
    <property type="entry name" value="RibA"/>
</dbReference>
<dbReference type="GO" id="GO:0003935">
    <property type="term" value="F:GTP cyclohydrolase II activity"/>
    <property type="evidence" value="ECO:0007669"/>
    <property type="project" value="UniProtKB-UniRule"/>
</dbReference>
<dbReference type="OrthoDB" id="9793111at2"/>
<feature type="binding site" evidence="9">
    <location>
        <begin position="51"/>
        <end position="55"/>
    </location>
    <ligand>
        <name>GTP</name>
        <dbReference type="ChEBI" id="CHEBI:37565"/>
    </ligand>
</feature>
<name>A0A379B5S6_9PAST</name>
<dbReference type="GO" id="GO:0008270">
    <property type="term" value="F:zinc ion binding"/>
    <property type="evidence" value="ECO:0007669"/>
    <property type="project" value="UniProtKB-UniRule"/>
</dbReference>
<feature type="binding site" evidence="9">
    <location>
        <position position="72"/>
    </location>
    <ligand>
        <name>GTP</name>
        <dbReference type="ChEBI" id="CHEBI:37565"/>
    </ligand>
</feature>
<organism evidence="11 12">
    <name type="scientific">[Pasteurella] mairii</name>
    <dbReference type="NCBI Taxonomy" id="757"/>
    <lineage>
        <taxon>Bacteria</taxon>
        <taxon>Pseudomonadati</taxon>
        <taxon>Pseudomonadota</taxon>
        <taxon>Gammaproteobacteria</taxon>
        <taxon>Pasteurellales</taxon>
        <taxon>Pasteurellaceae</taxon>
    </lineage>
</organism>
<dbReference type="HAMAP" id="MF_00179">
    <property type="entry name" value="RibA"/>
    <property type="match status" value="1"/>
</dbReference>
<evidence type="ECO:0000259" key="10">
    <source>
        <dbReference type="Pfam" id="PF00925"/>
    </source>
</evidence>
<feature type="binding site" evidence="9">
    <location>
        <position position="69"/>
    </location>
    <ligand>
        <name>Zn(2+)</name>
        <dbReference type="ChEBI" id="CHEBI:29105"/>
        <note>catalytic</note>
    </ligand>
</feature>
<evidence type="ECO:0000256" key="8">
    <source>
        <dbReference type="ARBA" id="ARBA00049295"/>
    </source>
</evidence>
<dbReference type="GO" id="GO:0009231">
    <property type="term" value="P:riboflavin biosynthetic process"/>
    <property type="evidence" value="ECO:0007669"/>
    <property type="project" value="UniProtKB-UniRule"/>
</dbReference>
<evidence type="ECO:0000256" key="6">
    <source>
        <dbReference type="ARBA" id="ARBA00022833"/>
    </source>
</evidence>
<evidence type="ECO:0000256" key="4">
    <source>
        <dbReference type="ARBA" id="ARBA00022741"/>
    </source>
</evidence>
<feature type="domain" description="GTP cyclohydrolase II" evidence="10">
    <location>
        <begin position="8"/>
        <end position="172"/>
    </location>
</feature>
<comment type="pathway">
    <text evidence="1 9">Cofactor biosynthesis; riboflavin biosynthesis; 5-amino-6-(D-ribitylamino)uracil from GTP: step 1/4.</text>
</comment>
<dbReference type="PANTHER" id="PTHR21327">
    <property type="entry name" value="GTP CYCLOHYDROLASE II-RELATED"/>
    <property type="match status" value="1"/>
</dbReference>
<keyword evidence="6 9" id="KW-0862">Zinc</keyword>
<keyword evidence="4 9" id="KW-0547">Nucleotide-binding</keyword>
<dbReference type="CDD" id="cd00641">
    <property type="entry name" value="GTP_cyclohydro2"/>
    <property type="match status" value="1"/>
</dbReference>
<dbReference type="NCBIfam" id="NF001591">
    <property type="entry name" value="PRK00393.1"/>
    <property type="match status" value="1"/>
</dbReference>
<dbReference type="EC" id="3.5.4.25" evidence="9"/>
<evidence type="ECO:0000256" key="7">
    <source>
        <dbReference type="ARBA" id="ARBA00023134"/>
    </source>
</evidence>
<gene>
    <name evidence="9 11" type="primary">ribA</name>
    <name evidence="11" type="ORF">NCTC10699_01027</name>
</gene>
<comment type="cofactor">
    <cofactor evidence="9">
        <name>Zn(2+)</name>
        <dbReference type="ChEBI" id="CHEBI:29105"/>
    </cofactor>
    <text evidence="9">Binds 1 zinc ion per subunit.</text>
</comment>
<feature type="active site" description="Proton acceptor" evidence="9">
    <location>
        <position position="128"/>
    </location>
</feature>
<feature type="binding site" evidence="9">
    <location>
        <position position="116"/>
    </location>
    <ligand>
        <name>GTP</name>
        <dbReference type="ChEBI" id="CHEBI:37565"/>
    </ligand>
</feature>
<dbReference type="UniPathway" id="UPA00275">
    <property type="reaction ID" value="UER00400"/>
</dbReference>
<keyword evidence="7 9" id="KW-0342">GTP-binding</keyword>
<keyword evidence="2 9" id="KW-0686">Riboflavin biosynthesis</keyword>
<dbReference type="AlphaFoldDB" id="A0A379B5S6"/>
<evidence type="ECO:0000256" key="1">
    <source>
        <dbReference type="ARBA" id="ARBA00004853"/>
    </source>
</evidence>
<comment type="similarity">
    <text evidence="9">Belongs to the GTP cyclohydrolase II family.</text>
</comment>
<dbReference type="Pfam" id="PF00925">
    <property type="entry name" value="GTP_cyclohydro2"/>
    <property type="match status" value="1"/>
</dbReference>
<dbReference type="PANTHER" id="PTHR21327:SF18">
    <property type="entry name" value="3,4-DIHYDROXY-2-BUTANONE 4-PHOSPHATE SYNTHASE"/>
    <property type="match status" value="1"/>
</dbReference>
<reference evidence="11 12" key="1">
    <citation type="submission" date="2018-06" db="EMBL/GenBank/DDBJ databases">
        <authorList>
            <consortium name="Pathogen Informatics"/>
            <person name="Doyle S."/>
        </authorList>
    </citation>
    <scope>NUCLEOTIDE SEQUENCE [LARGE SCALE GENOMIC DNA]</scope>
    <source>
        <strain evidence="11 12">NCTC10699</strain>
    </source>
</reference>
<feature type="binding site" evidence="9">
    <location>
        <position position="56"/>
    </location>
    <ligand>
        <name>Zn(2+)</name>
        <dbReference type="ChEBI" id="CHEBI:29105"/>
        <note>catalytic</note>
    </ligand>
</feature>
<sequence length="226" mass="25372">MAKIQLVTQAKLPTEFGIFRIVGFEFPDSKKEHVALVMGDISDKANPVLARIHSECLTGDALHSLKCDCGFQLATALRQISEEGRGVLIYHRAEGRGIGLINKIRAYSLQDQGMDTIEANLALGFAADERNFDVCADIFELLGVEKVRLLTNNPEKIETMKRAGINVVERVPLNVGENRYNTEYLDTKAKKMGHFIVHNNQKHLMTCPHCQEEVPQDHTLQENKKC</sequence>
<feature type="binding site" evidence="9">
    <location>
        <begin position="94"/>
        <end position="96"/>
    </location>
    <ligand>
        <name>GTP</name>
        <dbReference type="ChEBI" id="CHEBI:37565"/>
    </ligand>
</feature>
<proteinExistence type="inferred from homology"/>
<feature type="active site" description="Nucleophile" evidence="9">
    <location>
        <position position="130"/>
    </location>
</feature>
<evidence type="ECO:0000313" key="11">
    <source>
        <dbReference type="EMBL" id="SUB33410.1"/>
    </source>
</evidence>
<feature type="binding site" evidence="9">
    <location>
        <position position="151"/>
    </location>
    <ligand>
        <name>GTP</name>
        <dbReference type="ChEBI" id="CHEBI:37565"/>
    </ligand>
</feature>
<dbReference type="GO" id="GO:0005525">
    <property type="term" value="F:GTP binding"/>
    <property type="evidence" value="ECO:0007669"/>
    <property type="project" value="UniProtKB-KW"/>
</dbReference>
<comment type="catalytic activity">
    <reaction evidence="8 9">
        <text>GTP + 4 H2O = 2,5-diamino-6-hydroxy-4-(5-phosphoribosylamino)-pyrimidine + formate + 2 phosphate + 3 H(+)</text>
        <dbReference type="Rhea" id="RHEA:23704"/>
        <dbReference type="ChEBI" id="CHEBI:15377"/>
        <dbReference type="ChEBI" id="CHEBI:15378"/>
        <dbReference type="ChEBI" id="CHEBI:15740"/>
        <dbReference type="ChEBI" id="CHEBI:37565"/>
        <dbReference type="ChEBI" id="CHEBI:43474"/>
        <dbReference type="ChEBI" id="CHEBI:58614"/>
        <dbReference type="EC" id="3.5.4.25"/>
    </reaction>
</comment>
<evidence type="ECO:0000313" key="12">
    <source>
        <dbReference type="Proteomes" id="UP000254280"/>
    </source>
</evidence>
<keyword evidence="5 9" id="KW-0378">Hydrolase</keyword>
<dbReference type="Proteomes" id="UP000254280">
    <property type="component" value="Unassembled WGS sequence"/>
</dbReference>
<evidence type="ECO:0000256" key="9">
    <source>
        <dbReference type="HAMAP-Rule" id="MF_00179"/>
    </source>
</evidence>
<dbReference type="GO" id="GO:0005829">
    <property type="term" value="C:cytosol"/>
    <property type="evidence" value="ECO:0007669"/>
    <property type="project" value="TreeGrafter"/>
</dbReference>
<protein>
    <recommendedName>
        <fullName evidence="9">GTP cyclohydrolase-2</fullName>
        <ecNumber evidence="9">3.5.4.25</ecNumber>
    </recommendedName>
    <alternativeName>
        <fullName evidence="9">GTP cyclohydrolase II</fullName>
    </alternativeName>
</protein>
<dbReference type="NCBIfam" id="TIGR00505">
    <property type="entry name" value="ribA"/>
    <property type="match status" value="1"/>
</dbReference>
<evidence type="ECO:0000256" key="5">
    <source>
        <dbReference type="ARBA" id="ARBA00022801"/>
    </source>
</evidence>
<dbReference type="EMBL" id="UGSS01000002">
    <property type="protein sequence ID" value="SUB33410.1"/>
    <property type="molecule type" value="Genomic_DNA"/>
</dbReference>
<accession>A0A379B5S6</accession>
<feature type="binding site" evidence="9">
    <location>
        <position position="67"/>
    </location>
    <ligand>
        <name>Zn(2+)</name>
        <dbReference type="ChEBI" id="CHEBI:29105"/>
        <note>catalytic</note>
    </ligand>
</feature>
<dbReference type="Gene3D" id="3.40.50.10990">
    <property type="entry name" value="GTP cyclohydrolase II"/>
    <property type="match status" value="1"/>
</dbReference>
<feature type="binding site" evidence="9">
    <location>
        <position position="156"/>
    </location>
    <ligand>
        <name>GTP</name>
        <dbReference type="ChEBI" id="CHEBI:37565"/>
    </ligand>
</feature>
<keyword evidence="3 9" id="KW-0479">Metal-binding</keyword>
<dbReference type="FunFam" id="3.40.50.10990:FF:000002">
    <property type="entry name" value="GTP cyclohydrolase-2"/>
    <property type="match status" value="1"/>
</dbReference>
<evidence type="ECO:0000256" key="2">
    <source>
        <dbReference type="ARBA" id="ARBA00022619"/>
    </source>
</evidence>
<comment type="function">
    <text evidence="9">Catalyzes the conversion of GTP to 2,5-diamino-6-ribosylamino-4(3H)-pyrimidinone 5'-phosphate (DARP), formate and pyrophosphate.</text>
</comment>
<keyword evidence="12" id="KW-1185">Reference proteome</keyword>
<dbReference type="InterPro" id="IPR036144">
    <property type="entry name" value="RibA-like_sf"/>
</dbReference>
<dbReference type="SUPFAM" id="SSF142695">
    <property type="entry name" value="RibA-like"/>
    <property type="match status" value="1"/>
</dbReference>
<evidence type="ECO:0000256" key="3">
    <source>
        <dbReference type="ARBA" id="ARBA00022723"/>
    </source>
</evidence>